<reference evidence="2 3" key="1">
    <citation type="submission" date="2017-11" db="EMBL/GenBank/DDBJ databases">
        <title>Genome sequencing of Fusobacterium periodonticum KCOM 2555.</title>
        <authorList>
            <person name="Kook J.-K."/>
            <person name="Park S.-N."/>
            <person name="Lim Y.K."/>
        </authorList>
    </citation>
    <scope>NUCLEOTIDE SEQUENCE [LARGE SCALE GENOMIC DNA]</scope>
    <source>
        <strain evidence="2 3">KCOM 2555</strain>
    </source>
</reference>
<evidence type="ECO:0000313" key="2">
    <source>
        <dbReference type="EMBL" id="ATV70002.1"/>
    </source>
</evidence>
<dbReference type="GO" id="GO:0016301">
    <property type="term" value="F:kinase activity"/>
    <property type="evidence" value="ECO:0007669"/>
    <property type="project" value="UniProtKB-KW"/>
</dbReference>
<evidence type="ECO:0000259" key="1">
    <source>
        <dbReference type="Pfam" id="PF14213"/>
    </source>
</evidence>
<keyword evidence="2" id="KW-0808">Transferase</keyword>
<organism evidence="2 3">
    <name type="scientific">Fusobacterium pseudoperiodonticum</name>
    <dbReference type="NCBI Taxonomy" id="2663009"/>
    <lineage>
        <taxon>Bacteria</taxon>
        <taxon>Fusobacteriati</taxon>
        <taxon>Fusobacteriota</taxon>
        <taxon>Fusobacteriia</taxon>
        <taxon>Fusobacteriales</taxon>
        <taxon>Fusobacteriaceae</taxon>
        <taxon>Fusobacterium</taxon>
    </lineage>
</organism>
<dbReference type="InterPro" id="IPR025474">
    <property type="entry name" value="DUF4325"/>
</dbReference>
<gene>
    <name evidence="2" type="ORF">CTM98_04665</name>
</gene>
<evidence type="ECO:0000313" key="3">
    <source>
        <dbReference type="Proteomes" id="UP000230781"/>
    </source>
</evidence>
<name>A0A2D3PQM4_9FUSO</name>
<dbReference type="AlphaFoldDB" id="A0A2D3PQM4"/>
<dbReference type="Proteomes" id="UP000230781">
    <property type="component" value="Chromosome"/>
</dbReference>
<proteinExistence type="predicted"/>
<accession>A0A2D3PQM4</accession>
<dbReference type="Pfam" id="PF14213">
    <property type="entry name" value="DUF4325"/>
    <property type="match status" value="1"/>
</dbReference>
<sequence length="95" mass="11127">MMIGIFNKTEITVHLAQEYLDFPMVSRSLARRILSNIDKFKVVFLDFENIETIGQGFADEIFRVFKNKHPEISVIPLNTNEEIDFMIKRATNTKF</sequence>
<dbReference type="EMBL" id="CP024704">
    <property type="protein sequence ID" value="ATV70002.1"/>
    <property type="molecule type" value="Genomic_DNA"/>
</dbReference>
<feature type="domain" description="DUF4325" evidence="1">
    <location>
        <begin position="30"/>
        <end position="83"/>
    </location>
</feature>
<dbReference type="RefSeq" id="WP_100026165.1">
    <property type="nucleotide sequence ID" value="NZ_CP024704.1"/>
</dbReference>
<protein>
    <submittedName>
        <fullName evidence="2">Histidine kinase</fullName>
    </submittedName>
</protein>
<keyword evidence="2" id="KW-0418">Kinase</keyword>